<dbReference type="SUPFAM" id="SSF48239">
    <property type="entry name" value="Terpenoid cyclases/Protein prenyltransferases"/>
    <property type="match status" value="1"/>
</dbReference>
<dbReference type="GO" id="GO:0016102">
    <property type="term" value="P:diterpenoid biosynthetic process"/>
    <property type="evidence" value="ECO:0007669"/>
    <property type="project" value="InterPro"/>
</dbReference>
<dbReference type="GO" id="GO:0000287">
    <property type="term" value="F:magnesium ion binding"/>
    <property type="evidence" value="ECO:0007669"/>
    <property type="project" value="InterPro"/>
</dbReference>
<evidence type="ECO:0000256" key="1">
    <source>
        <dbReference type="ARBA" id="ARBA00001946"/>
    </source>
</evidence>
<dbReference type="Pfam" id="PF01397">
    <property type="entry name" value="Terpene_synth"/>
    <property type="match status" value="1"/>
</dbReference>
<dbReference type="InterPro" id="IPR005630">
    <property type="entry name" value="Terpene_synthase_metal-bd"/>
</dbReference>
<comment type="caution">
    <text evidence="8">The sequence shown here is derived from an EMBL/GenBank/DDBJ whole genome shotgun (WGS) entry which is preliminary data.</text>
</comment>
<dbReference type="Pfam" id="PF03936">
    <property type="entry name" value="Terpene_synth_C"/>
    <property type="match status" value="1"/>
</dbReference>
<gene>
    <name evidence="8" type="ORF">K2173_023786</name>
</gene>
<keyword evidence="5" id="KW-0175">Coiled coil</keyword>
<dbReference type="SFLD" id="SFLDS00005">
    <property type="entry name" value="Isoprenoid_Synthase_Type_I"/>
    <property type="match status" value="1"/>
</dbReference>
<reference evidence="8 9" key="1">
    <citation type="submission" date="2021-09" db="EMBL/GenBank/DDBJ databases">
        <title>Genomic insights and catalytic innovation underlie evolution of tropane alkaloids biosynthesis.</title>
        <authorList>
            <person name="Wang Y.-J."/>
            <person name="Tian T."/>
            <person name="Huang J.-P."/>
            <person name="Huang S.-X."/>
        </authorList>
    </citation>
    <scope>NUCLEOTIDE SEQUENCE [LARGE SCALE GENOMIC DNA]</scope>
    <source>
        <strain evidence="8">KIB-2018</strain>
        <tissue evidence="8">Leaf</tissue>
    </source>
</reference>
<keyword evidence="9" id="KW-1185">Reference proteome</keyword>
<feature type="domain" description="Terpene synthase N-terminal" evidence="6">
    <location>
        <begin position="24"/>
        <end position="200"/>
    </location>
</feature>
<proteinExistence type="predicted"/>
<feature type="domain" description="Terpene synthase metal-binding" evidence="7">
    <location>
        <begin position="257"/>
        <end position="495"/>
    </location>
</feature>
<accession>A0AAV8TK54</accession>
<keyword evidence="2" id="KW-0479">Metal-binding</keyword>
<keyword evidence="4" id="KW-0456">Lyase</keyword>
<dbReference type="InterPro" id="IPR034741">
    <property type="entry name" value="Terpene_cyclase-like_1_C"/>
</dbReference>
<evidence type="ECO:0000256" key="2">
    <source>
        <dbReference type="ARBA" id="ARBA00022723"/>
    </source>
</evidence>
<evidence type="ECO:0000256" key="4">
    <source>
        <dbReference type="ARBA" id="ARBA00023239"/>
    </source>
</evidence>
<evidence type="ECO:0000313" key="8">
    <source>
        <dbReference type="EMBL" id="KAJ8766539.1"/>
    </source>
</evidence>
<dbReference type="AlphaFoldDB" id="A0AAV8TK54"/>
<dbReference type="InterPro" id="IPR050148">
    <property type="entry name" value="Terpene_synthase-like"/>
</dbReference>
<dbReference type="PANTHER" id="PTHR31225:SF113">
    <property type="entry name" value="TERPENE SYNTHASE 3-RELATED"/>
    <property type="match status" value="1"/>
</dbReference>
<dbReference type="GO" id="GO:0120251">
    <property type="term" value="P:hydrocarbon biosynthetic process"/>
    <property type="evidence" value="ECO:0007669"/>
    <property type="project" value="UniProtKB-ARBA"/>
</dbReference>
<evidence type="ECO:0000256" key="3">
    <source>
        <dbReference type="ARBA" id="ARBA00022842"/>
    </source>
</evidence>
<organism evidence="8 9">
    <name type="scientific">Erythroxylum novogranatense</name>
    <dbReference type="NCBI Taxonomy" id="1862640"/>
    <lineage>
        <taxon>Eukaryota</taxon>
        <taxon>Viridiplantae</taxon>
        <taxon>Streptophyta</taxon>
        <taxon>Embryophyta</taxon>
        <taxon>Tracheophyta</taxon>
        <taxon>Spermatophyta</taxon>
        <taxon>Magnoliopsida</taxon>
        <taxon>eudicotyledons</taxon>
        <taxon>Gunneridae</taxon>
        <taxon>Pentapetalae</taxon>
        <taxon>rosids</taxon>
        <taxon>fabids</taxon>
        <taxon>Malpighiales</taxon>
        <taxon>Erythroxylaceae</taxon>
        <taxon>Erythroxylum</taxon>
    </lineage>
</organism>
<dbReference type="CDD" id="cd00684">
    <property type="entry name" value="Terpene_cyclase_plant_C1"/>
    <property type="match status" value="1"/>
</dbReference>
<dbReference type="SFLD" id="SFLDG01019">
    <property type="entry name" value="Terpene_Cyclase_Like_1_C_Termi"/>
    <property type="match status" value="1"/>
</dbReference>
<dbReference type="FunFam" id="1.10.600.10:FF:000007">
    <property type="entry name" value="Isoprene synthase, chloroplastic"/>
    <property type="match status" value="1"/>
</dbReference>
<dbReference type="Gene3D" id="1.50.10.130">
    <property type="entry name" value="Terpene synthase, N-terminal domain"/>
    <property type="match status" value="1"/>
</dbReference>
<dbReference type="FunFam" id="1.50.10.130:FF:000001">
    <property type="entry name" value="Isoprene synthase, chloroplastic"/>
    <property type="match status" value="1"/>
</dbReference>
<feature type="coiled-coil region" evidence="5">
    <location>
        <begin position="35"/>
        <end position="66"/>
    </location>
</feature>
<evidence type="ECO:0000256" key="5">
    <source>
        <dbReference type="SAM" id="Coils"/>
    </source>
</evidence>
<evidence type="ECO:0000313" key="9">
    <source>
        <dbReference type="Proteomes" id="UP001159364"/>
    </source>
</evidence>
<sequence>MATVVLASPQKAAVRRTRDFPPTQWGDFFIRNVSLSENEKMIKEWKEEVEALKEEVRKILKEVVDNPSQQLHMIDAIQRLNLSYHFRGEIAQVLDHIYSTYHKSSHDDDLCSVALGFRLLRHNRYNVSTDVFQKFKDGEGKFRESLKSDVRGMLSLYEASYIGFHRESILDEALQFTKPYLKSIVNQLKPPLFDLVSHALRWPVHRAVPCQEALDYVLIYEKEGHIDCILRMGKLNFSILQKLWQEELYILTRWWIDLNLPSRLSFGRDRLIECFFWAIGSFPEPQHARARKYLTQIYAIFVYVDDTYDVHGTIDELEIFTKAFERADSSMGGELPHYMHIIVQSTLDLYDEIAQETTKEQSAHCVAGAKEAVAQLAKAYNDEAKWFNDGYVSKLDEYLLVGSISCAYPMGVTVSTCGLGEMATKQVFDWLLSMPKILHASSAACRIRDDTRTHEFEQKRGDVASTVECYMNEHGVSEQEAIDFLERKMTCLWKDMNEELLKPSTRDIPLPIVDNIINHARVLEVVYEKEAGLTFPKNVLNSVVMDLVVNPLDV</sequence>
<dbReference type="InterPro" id="IPR008949">
    <property type="entry name" value="Isoprenoid_synthase_dom_sf"/>
</dbReference>
<dbReference type="InterPro" id="IPR008930">
    <property type="entry name" value="Terpenoid_cyclase/PrenylTrfase"/>
</dbReference>
<dbReference type="GO" id="GO:0010333">
    <property type="term" value="F:terpene synthase activity"/>
    <property type="evidence" value="ECO:0007669"/>
    <property type="project" value="InterPro"/>
</dbReference>
<dbReference type="InterPro" id="IPR036965">
    <property type="entry name" value="Terpene_synth_N_sf"/>
</dbReference>
<evidence type="ECO:0000259" key="7">
    <source>
        <dbReference type="Pfam" id="PF03936"/>
    </source>
</evidence>
<dbReference type="InterPro" id="IPR044814">
    <property type="entry name" value="Terpene_cyclase_plant_C1"/>
</dbReference>
<evidence type="ECO:0000259" key="6">
    <source>
        <dbReference type="Pfam" id="PF01397"/>
    </source>
</evidence>
<keyword evidence="3" id="KW-0460">Magnesium</keyword>
<dbReference type="SUPFAM" id="SSF48576">
    <property type="entry name" value="Terpenoid synthases"/>
    <property type="match status" value="1"/>
</dbReference>
<dbReference type="InterPro" id="IPR001906">
    <property type="entry name" value="Terpene_synth_N"/>
</dbReference>
<comment type="cofactor">
    <cofactor evidence="1">
        <name>Mg(2+)</name>
        <dbReference type="ChEBI" id="CHEBI:18420"/>
    </cofactor>
</comment>
<dbReference type="Proteomes" id="UP001159364">
    <property type="component" value="Linkage Group LG05"/>
</dbReference>
<dbReference type="Gene3D" id="1.10.600.10">
    <property type="entry name" value="Farnesyl Diphosphate Synthase"/>
    <property type="match status" value="1"/>
</dbReference>
<dbReference type="EMBL" id="JAIWQS010000005">
    <property type="protein sequence ID" value="KAJ8766539.1"/>
    <property type="molecule type" value="Genomic_DNA"/>
</dbReference>
<name>A0AAV8TK54_9ROSI</name>
<protein>
    <submittedName>
        <fullName evidence="8">Uncharacterized protein</fullName>
    </submittedName>
</protein>
<dbReference type="PANTHER" id="PTHR31225">
    <property type="entry name" value="OS04G0344100 PROTEIN-RELATED"/>
    <property type="match status" value="1"/>
</dbReference>